<dbReference type="EC" id="5.3.1.27" evidence="3"/>
<dbReference type="Proteomes" id="UP001305702">
    <property type="component" value="Chromosome"/>
</dbReference>
<feature type="domain" description="SIS" evidence="2">
    <location>
        <begin position="29"/>
        <end position="172"/>
    </location>
</feature>
<dbReference type="PANTHER" id="PTHR43443">
    <property type="entry name" value="3-HEXULOSE-6-PHOSPHATE ISOMERASE"/>
    <property type="match status" value="1"/>
</dbReference>
<keyword evidence="3" id="KW-0413">Isomerase</keyword>
<protein>
    <submittedName>
        <fullName evidence="3">6-phospho-3-hexuloisomerase</fullName>
        <ecNumber evidence="3">5.3.1.27</ecNumber>
    </submittedName>
</protein>
<comment type="similarity">
    <text evidence="1">Belongs to the SIS family. PHI subfamily.</text>
</comment>
<evidence type="ECO:0000259" key="2">
    <source>
        <dbReference type="PROSITE" id="PS51464"/>
    </source>
</evidence>
<dbReference type="InterPro" id="IPR017552">
    <property type="entry name" value="PHI/rmpB"/>
</dbReference>
<accession>A0AA96RHQ6</accession>
<reference evidence="3 4" key="1">
    <citation type="submission" date="2022-02" db="EMBL/GenBank/DDBJ databases">
        <title>Paenibacillus sp. MBLB1776 Whole Genome Shotgun Sequencing.</title>
        <authorList>
            <person name="Hwang C.Y."/>
            <person name="Cho E.-S."/>
            <person name="Seo M.-J."/>
        </authorList>
    </citation>
    <scope>NUCLEOTIDE SEQUENCE [LARGE SCALE GENOMIC DNA]</scope>
    <source>
        <strain evidence="3 4">MBLB1776</strain>
    </source>
</reference>
<dbReference type="SUPFAM" id="SSF53697">
    <property type="entry name" value="SIS domain"/>
    <property type="match status" value="1"/>
</dbReference>
<dbReference type="NCBIfam" id="TIGR03127">
    <property type="entry name" value="RuMP_HxlB"/>
    <property type="match status" value="1"/>
</dbReference>
<sequence>MRTEQYLAAILDELNRVREAVAGEPAEELAEAILEARKVFVAGAGRSGLMGRAFAMRLMHLGVDAYVPGDTVTPALGAGDLLLAGSGSGETKSLTAMAQKAKSLSARVALVTVARESTLGRLADLTVTLPGAAKEETGLQRSTVQPMGSLFEQTLLLFYDALLLRLMEKTGVDGAAMMSRHANLE</sequence>
<dbReference type="Pfam" id="PF01380">
    <property type="entry name" value="SIS"/>
    <property type="match status" value="1"/>
</dbReference>
<keyword evidence="4" id="KW-1185">Reference proteome</keyword>
<evidence type="ECO:0000256" key="1">
    <source>
        <dbReference type="ARBA" id="ARBA00009235"/>
    </source>
</evidence>
<dbReference type="PROSITE" id="PS51464">
    <property type="entry name" value="SIS"/>
    <property type="match status" value="1"/>
</dbReference>
<organism evidence="3 4">
    <name type="scientific">Paenibacillus aurantius</name>
    <dbReference type="NCBI Taxonomy" id="2918900"/>
    <lineage>
        <taxon>Bacteria</taxon>
        <taxon>Bacillati</taxon>
        <taxon>Bacillota</taxon>
        <taxon>Bacilli</taxon>
        <taxon>Bacillales</taxon>
        <taxon>Paenibacillaceae</taxon>
        <taxon>Paenibacillus</taxon>
    </lineage>
</organism>
<dbReference type="AlphaFoldDB" id="A0AA96RHQ6"/>
<gene>
    <name evidence="3" type="primary">hxlB</name>
    <name evidence="3" type="ORF">MJA45_27930</name>
</gene>
<dbReference type="KEGG" id="paun:MJA45_27930"/>
<dbReference type="PANTHER" id="PTHR43443:SF1">
    <property type="entry name" value="3-HEXULOSE-6-PHOSPHATE ISOMERASE"/>
    <property type="match status" value="1"/>
</dbReference>
<evidence type="ECO:0000313" key="3">
    <source>
        <dbReference type="EMBL" id="WNQ11384.1"/>
    </source>
</evidence>
<dbReference type="EMBL" id="CP130318">
    <property type="protein sequence ID" value="WNQ11384.1"/>
    <property type="molecule type" value="Genomic_DNA"/>
</dbReference>
<dbReference type="InterPro" id="IPR046348">
    <property type="entry name" value="SIS_dom_sf"/>
</dbReference>
<dbReference type="GO" id="GO:1901135">
    <property type="term" value="P:carbohydrate derivative metabolic process"/>
    <property type="evidence" value="ECO:0007669"/>
    <property type="project" value="InterPro"/>
</dbReference>
<dbReference type="Gene3D" id="3.40.50.10490">
    <property type="entry name" value="Glucose-6-phosphate isomerase like protein, domain 1"/>
    <property type="match status" value="1"/>
</dbReference>
<dbReference type="GO" id="GO:0043800">
    <property type="term" value="F:6-phospho-3-hexuloisomerase activity"/>
    <property type="evidence" value="ECO:0007669"/>
    <property type="project" value="UniProtKB-EC"/>
</dbReference>
<evidence type="ECO:0000313" key="4">
    <source>
        <dbReference type="Proteomes" id="UP001305702"/>
    </source>
</evidence>
<dbReference type="CDD" id="cd05005">
    <property type="entry name" value="SIS_PHI"/>
    <property type="match status" value="1"/>
</dbReference>
<dbReference type="InterPro" id="IPR001347">
    <property type="entry name" value="SIS_dom"/>
</dbReference>
<proteinExistence type="inferred from homology"/>
<dbReference type="RefSeq" id="WP_315605160.1">
    <property type="nucleotide sequence ID" value="NZ_CP130318.1"/>
</dbReference>
<name>A0AA96RHQ6_9BACL</name>
<dbReference type="GO" id="GO:0097367">
    <property type="term" value="F:carbohydrate derivative binding"/>
    <property type="evidence" value="ECO:0007669"/>
    <property type="project" value="InterPro"/>
</dbReference>